<dbReference type="GO" id="GO:0015074">
    <property type="term" value="P:DNA integration"/>
    <property type="evidence" value="ECO:0007669"/>
    <property type="project" value="InterPro"/>
</dbReference>
<dbReference type="GO" id="GO:0006596">
    <property type="term" value="P:polyamine biosynthetic process"/>
    <property type="evidence" value="ECO:0007669"/>
    <property type="project" value="UniProtKB-KW"/>
</dbReference>
<dbReference type="SUPFAM" id="SSF56349">
    <property type="entry name" value="DNA breaking-rejoining enzymes"/>
    <property type="match status" value="1"/>
</dbReference>
<evidence type="ECO:0000313" key="4">
    <source>
        <dbReference type="Proteomes" id="UP000184052"/>
    </source>
</evidence>
<accession>A0A1M6AUQ1</accession>
<dbReference type="GO" id="GO:0010487">
    <property type="term" value="F:thermospermine synthase activity"/>
    <property type="evidence" value="ECO:0007669"/>
    <property type="project" value="TreeGrafter"/>
</dbReference>
<dbReference type="Gene3D" id="1.10.443.10">
    <property type="entry name" value="Intergrase catalytic core"/>
    <property type="match status" value="1"/>
</dbReference>
<sequence length="397" mass="46114">MKDKRVLTSTEISKLLSLSDLPIEIRIAISLMIYYFFDVSQVAALKCSDIFWQEDGAYVNYYLEDKDTFLKIPLRNDLEELIRQSIQKNAKRTKNGYLITNEDGSLYESKEIQAWINKACLKIGLNDQQVDYLLNDSAFSIDRLITVRQSEFQTIAVMDINGIRYLFTDYSISGVFDIERNSFYLQQHQQYIRLIEKMDMLPKNILVLGGGVFVTPLYFKALFPDCNVDVCEIDPEIFSVAKEYFGFDKYENKINVKIIDAFEYLETSDKKYDIVFLDIPCLDQELKDRFLGKGNYNRYQSHLDKQGLLIINILDYLKFTESKAYHCEYENIKDIFNSACLLATGNGKNRESESQNLMIFATNAPHPFDEEMLSGKDSEIYGQLNKIIDAVCDIHYK</sequence>
<keyword evidence="2" id="KW-0233">DNA recombination</keyword>
<dbReference type="CDD" id="cd02440">
    <property type="entry name" value="AdoMet_MTases"/>
    <property type="match status" value="1"/>
</dbReference>
<keyword evidence="4" id="KW-1185">Reference proteome</keyword>
<dbReference type="SUPFAM" id="SSF53335">
    <property type="entry name" value="S-adenosyl-L-methionine-dependent methyltransferases"/>
    <property type="match status" value="1"/>
</dbReference>
<name>A0A1M6AUQ1_9FIRM</name>
<dbReference type="AlphaFoldDB" id="A0A1M6AUQ1"/>
<evidence type="ECO:0000256" key="1">
    <source>
        <dbReference type="ARBA" id="ARBA00023115"/>
    </source>
</evidence>
<dbReference type="NCBIfam" id="NF037959">
    <property type="entry name" value="MFS_SpdSyn"/>
    <property type="match status" value="1"/>
</dbReference>
<proteinExistence type="predicted"/>
<dbReference type="InterPro" id="IPR011010">
    <property type="entry name" value="DNA_brk_join_enz"/>
</dbReference>
<dbReference type="OrthoDB" id="9761985at2"/>
<protein>
    <submittedName>
        <fullName evidence="3">Spermidine synthase</fullName>
    </submittedName>
</protein>
<dbReference type="Proteomes" id="UP000184052">
    <property type="component" value="Unassembled WGS sequence"/>
</dbReference>
<dbReference type="InterPro" id="IPR029063">
    <property type="entry name" value="SAM-dependent_MTases_sf"/>
</dbReference>
<gene>
    <name evidence="3" type="ORF">SAMN02745751_00254</name>
</gene>
<dbReference type="PANTHER" id="PTHR43317">
    <property type="entry name" value="THERMOSPERMINE SYNTHASE ACAULIS5"/>
    <property type="match status" value="1"/>
</dbReference>
<dbReference type="EMBL" id="FQZL01000004">
    <property type="protein sequence ID" value="SHI40157.1"/>
    <property type="molecule type" value="Genomic_DNA"/>
</dbReference>
<organism evidence="3 4">
    <name type="scientific">Dethiosulfatibacter aminovorans DSM 17477</name>
    <dbReference type="NCBI Taxonomy" id="1121476"/>
    <lineage>
        <taxon>Bacteria</taxon>
        <taxon>Bacillati</taxon>
        <taxon>Bacillota</taxon>
        <taxon>Tissierellia</taxon>
        <taxon>Dethiosulfatibacter</taxon>
    </lineage>
</organism>
<dbReference type="Gene3D" id="3.40.50.150">
    <property type="entry name" value="Vaccinia Virus protein VP39"/>
    <property type="match status" value="1"/>
</dbReference>
<dbReference type="GO" id="GO:0003677">
    <property type="term" value="F:DNA binding"/>
    <property type="evidence" value="ECO:0007669"/>
    <property type="project" value="InterPro"/>
</dbReference>
<dbReference type="RefSeq" id="WP_073045879.1">
    <property type="nucleotide sequence ID" value="NZ_FQZL01000004.1"/>
</dbReference>
<dbReference type="PANTHER" id="PTHR43317:SF1">
    <property type="entry name" value="THERMOSPERMINE SYNTHASE ACAULIS5"/>
    <property type="match status" value="1"/>
</dbReference>
<evidence type="ECO:0000256" key="2">
    <source>
        <dbReference type="ARBA" id="ARBA00023172"/>
    </source>
</evidence>
<dbReference type="GO" id="GO:0006310">
    <property type="term" value="P:DNA recombination"/>
    <property type="evidence" value="ECO:0007669"/>
    <property type="project" value="UniProtKB-KW"/>
</dbReference>
<dbReference type="Pfam" id="PF01564">
    <property type="entry name" value="Spermine_synth"/>
    <property type="match status" value="1"/>
</dbReference>
<reference evidence="3 4" key="1">
    <citation type="submission" date="2016-11" db="EMBL/GenBank/DDBJ databases">
        <authorList>
            <person name="Jaros S."/>
            <person name="Januszkiewicz K."/>
            <person name="Wedrychowicz H."/>
        </authorList>
    </citation>
    <scope>NUCLEOTIDE SEQUENCE [LARGE SCALE GENOMIC DNA]</scope>
    <source>
        <strain evidence="3 4">DSM 17477</strain>
    </source>
</reference>
<evidence type="ECO:0000313" key="3">
    <source>
        <dbReference type="EMBL" id="SHI40157.1"/>
    </source>
</evidence>
<keyword evidence="1" id="KW-0620">Polyamine biosynthesis</keyword>
<dbReference type="STRING" id="1121476.SAMN02745751_00254"/>
<dbReference type="InterPro" id="IPR013762">
    <property type="entry name" value="Integrase-like_cat_sf"/>
</dbReference>